<dbReference type="PROSITE" id="PS00107">
    <property type="entry name" value="PROTEIN_KINASE_ATP"/>
    <property type="match status" value="1"/>
</dbReference>
<evidence type="ECO:0000256" key="17">
    <source>
        <dbReference type="ARBA" id="ARBA00047899"/>
    </source>
</evidence>
<reference evidence="22" key="1">
    <citation type="journal article" date="2023" name="Plant J.">
        <title>The genome of the king protea, Protea cynaroides.</title>
        <authorList>
            <person name="Chang J."/>
            <person name="Duong T.A."/>
            <person name="Schoeman C."/>
            <person name="Ma X."/>
            <person name="Roodt D."/>
            <person name="Barker N."/>
            <person name="Li Z."/>
            <person name="Van de Peer Y."/>
            <person name="Mizrachi E."/>
        </authorList>
    </citation>
    <scope>NUCLEOTIDE SEQUENCE</scope>
    <source>
        <tissue evidence="22">Young leaves</tissue>
    </source>
</reference>
<dbReference type="PRINTS" id="PR00019">
    <property type="entry name" value="LEURICHRPT"/>
</dbReference>
<dbReference type="Pfam" id="PF13855">
    <property type="entry name" value="LRR_8"/>
    <property type="match status" value="1"/>
</dbReference>
<evidence type="ECO:0000256" key="7">
    <source>
        <dbReference type="ARBA" id="ARBA00022692"/>
    </source>
</evidence>
<dbReference type="GO" id="GO:0004674">
    <property type="term" value="F:protein serine/threonine kinase activity"/>
    <property type="evidence" value="ECO:0007669"/>
    <property type="project" value="UniProtKB-KW"/>
</dbReference>
<dbReference type="EMBL" id="JAMYWD010001124">
    <property type="protein sequence ID" value="KAJ4945345.1"/>
    <property type="molecule type" value="Genomic_DNA"/>
</dbReference>
<comment type="catalytic activity">
    <reaction evidence="18">
        <text>L-seryl-[protein] + ATP = O-phospho-L-seryl-[protein] + ADP + H(+)</text>
        <dbReference type="Rhea" id="RHEA:17989"/>
        <dbReference type="Rhea" id="RHEA-COMP:9863"/>
        <dbReference type="Rhea" id="RHEA-COMP:11604"/>
        <dbReference type="ChEBI" id="CHEBI:15378"/>
        <dbReference type="ChEBI" id="CHEBI:29999"/>
        <dbReference type="ChEBI" id="CHEBI:30616"/>
        <dbReference type="ChEBI" id="CHEBI:83421"/>
        <dbReference type="ChEBI" id="CHEBI:456216"/>
        <dbReference type="EC" id="2.7.11.1"/>
    </reaction>
</comment>
<comment type="caution">
    <text evidence="22">The sequence shown here is derived from an EMBL/GenBank/DDBJ whole genome shotgun (WGS) entry which is preliminary data.</text>
</comment>
<dbReference type="Pfam" id="PF00069">
    <property type="entry name" value="Pkinase"/>
    <property type="match status" value="1"/>
</dbReference>
<dbReference type="InterPro" id="IPR008266">
    <property type="entry name" value="Tyr_kinase_AS"/>
</dbReference>
<protein>
    <recommendedName>
        <fullName evidence="2">non-specific serine/threonine protein kinase</fullName>
        <ecNumber evidence="2">2.7.11.1</ecNumber>
    </recommendedName>
</protein>
<organism evidence="22 23">
    <name type="scientific">Protea cynaroides</name>
    <dbReference type="NCBI Taxonomy" id="273540"/>
    <lineage>
        <taxon>Eukaryota</taxon>
        <taxon>Viridiplantae</taxon>
        <taxon>Streptophyta</taxon>
        <taxon>Embryophyta</taxon>
        <taxon>Tracheophyta</taxon>
        <taxon>Spermatophyta</taxon>
        <taxon>Magnoliopsida</taxon>
        <taxon>Proteales</taxon>
        <taxon>Proteaceae</taxon>
        <taxon>Protea</taxon>
    </lineage>
</organism>
<keyword evidence="7 20" id="KW-0812">Transmembrane</keyword>
<dbReference type="PROSITE" id="PS00109">
    <property type="entry name" value="PROTEIN_KINASE_TYR"/>
    <property type="match status" value="1"/>
</dbReference>
<dbReference type="FunFam" id="1.10.510.10:FF:000445">
    <property type="entry name" value="MDIS1-interacting receptor like kinase 2"/>
    <property type="match status" value="1"/>
</dbReference>
<keyword evidence="3" id="KW-0723">Serine/threonine-protein kinase</keyword>
<feature type="binding site" evidence="19">
    <location>
        <position position="553"/>
    </location>
    <ligand>
        <name>ATP</name>
        <dbReference type="ChEBI" id="CHEBI:30616"/>
    </ligand>
</feature>
<evidence type="ECO:0000256" key="19">
    <source>
        <dbReference type="PROSITE-ProRule" id="PRU10141"/>
    </source>
</evidence>
<evidence type="ECO:0000256" key="6">
    <source>
        <dbReference type="ARBA" id="ARBA00022679"/>
    </source>
</evidence>
<dbReference type="Gene3D" id="1.10.510.10">
    <property type="entry name" value="Transferase(Phosphotransferase) domain 1"/>
    <property type="match status" value="1"/>
</dbReference>
<keyword evidence="15" id="KW-0675">Receptor</keyword>
<evidence type="ECO:0000256" key="8">
    <source>
        <dbReference type="ARBA" id="ARBA00022729"/>
    </source>
</evidence>
<dbReference type="SUPFAM" id="SSF56112">
    <property type="entry name" value="Protein kinase-like (PK-like)"/>
    <property type="match status" value="1"/>
</dbReference>
<evidence type="ECO:0000256" key="1">
    <source>
        <dbReference type="ARBA" id="ARBA00004479"/>
    </source>
</evidence>
<dbReference type="InterPro" id="IPR032675">
    <property type="entry name" value="LRR_dom_sf"/>
</dbReference>
<dbReference type="Gene3D" id="3.30.200.20">
    <property type="entry name" value="Phosphorylase Kinase, domain 1"/>
    <property type="match status" value="1"/>
</dbReference>
<dbReference type="Proteomes" id="UP001141806">
    <property type="component" value="Unassembled WGS sequence"/>
</dbReference>
<dbReference type="InterPro" id="IPR013210">
    <property type="entry name" value="LRR_N_plant-typ"/>
</dbReference>
<evidence type="ECO:0000256" key="11">
    <source>
        <dbReference type="ARBA" id="ARBA00022777"/>
    </source>
</evidence>
<dbReference type="PANTHER" id="PTHR48005">
    <property type="entry name" value="LEUCINE RICH REPEAT KINASE 2"/>
    <property type="match status" value="1"/>
</dbReference>
<evidence type="ECO:0000256" key="13">
    <source>
        <dbReference type="ARBA" id="ARBA00022989"/>
    </source>
</evidence>
<proteinExistence type="predicted"/>
<keyword evidence="14 20" id="KW-0472">Membrane</keyword>
<evidence type="ECO:0000256" key="10">
    <source>
        <dbReference type="ARBA" id="ARBA00022741"/>
    </source>
</evidence>
<evidence type="ECO:0000256" key="20">
    <source>
        <dbReference type="SAM" id="Phobius"/>
    </source>
</evidence>
<dbReference type="PANTHER" id="PTHR48005:SF70">
    <property type="entry name" value="MDIS1-INTERACTING RECEPTOR LIKE KINASE 2-LIKE"/>
    <property type="match status" value="1"/>
</dbReference>
<evidence type="ECO:0000256" key="15">
    <source>
        <dbReference type="ARBA" id="ARBA00023170"/>
    </source>
</evidence>
<feature type="transmembrane region" description="Helical" evidence="20">
    <location>
        <begin position="72"/>
        <end position="93"/>
    </location>
</feature>
<evidence type="ECO:0000256" key="3">
    <source>
        <dbReference type="ARBA" id="ARBA00022527"/>
    </source>
</evidence>
<keyword evidence="4" id="KW-0597">Phosphoprotein</keyword>
<name>A0A9Q0GNE8_9MAGN</name>
<dbReference type="OrthoDB" id="676979at2759"/>
<dbReference type="Gene3D" id="3.80.10.10">
    <property type="entry name" value="Ribonuclease Inhibitor"/>
    <property type="match status" value="1"/>
</dbReference>
<comment type="subcellular location">
    <subcellularLocation>
        <location evidence="1">Membrane</location>
        <topology evidence="1">Single-pass type I membrane protein</topology>
    </subcellularLocation>
</comment>
<sequence>MHESNGLTCYCIFLLLVWASTGIMVGPLLTTPVIQSSNNCIINLPNLFHFLTVTVGNLDINPKAQNMTCSNFFSLSLSFSLLSFLLVVLLLPISPVSTSTTSVAEQAKALLKWKADFIHNQTHSDLLPSWTLTTNASSHSSPCNWFGIVCNQLGSVSHIQLRDVGLQGPIPKGLRNCTSLFRVRLENNQLDGNISKAFGVYPYLNYVDLSNNKLYGKISPNWGQCPNLTSLRMSRNEITGWIPLELGNSSQLQRLDLSSNHLIGEIPKELGKMKALSSLNLSHNHLSGRFPLEIGNLSNLEDLDLSANDLTGSIPEHLGECFKMTYLDLGKNRFNGSIPKHMGDLNSLQRLMDLSHNQLNGEIPSEIGQLQVLENLNISHNMLSGSIPSSLEKMLSLTSIDVSYNGLEGPIPKNKAFKDAPKEAFTHNKALCGNAKGLPSCNSSMIEMRNTGKRHKFVIYILVPTFCTIILLSIVTGIALIFHKKAKKIEMRQTERIDQGNLFAICNYDGRIVHENIIEATENFDDKHCIGKGGYGNVYKATLSTGQLVVVKKLHPLQEDADRVNNNHFTNEIRALTEIRHRNIVKFYGFCSHARHSFLIYEYLERGSLANVLGDAEQAIELDWIKRINVIKGVANALSYMHHDCSPPIIHRDISSSNILLDSEYEACVSDFGIARFLKPDSSNWTSIAGTYGYLAPEFAYTMRVTEKCDVYSFGVVIMETLMGQHPGELLSSLSLSSLSSLPSSSVVQLMTLKDILDKRISPPTAEVAKIVVFTVKLSFTCLNVDPQSRPTMEHVSHELSSHKSSSIESFDTVTLAELFHGGKVLM</sequence>
<evidence type="ECO:0000313" key="22">
    <source>
        <dbReference type="EMBL" id="KAJ4945345.1"/>
    </source>
</evidence>
<dbReference type="InterPro" id="IPR017441">
    <property type="entry name" value="Protein_kinase_ATP_BS"/>
</dbReference>
<keyword evidence="11" id="KW-0418">Kinase</keyword>
<keyword evidence="5" id="KW-0433">Leucine-rich repeat</keyword>
<evidence type="ECO:0000259" key="21">
    <source>
        <dbReference type="PROSITE" id="PS50011"/>
    </source>
</evidence>
<dbReference type="AlphaFoldDB" id="A0A9Q0GNE8"/>
<dbReference type="GO" id="GO:0005524">
    <property type="term" value="F:ATP binding"/>
    <property type="evidence" value="ECO:0007669"/>
    <property type="project" value="UniProtKB-UniRule"/>
</dbReference>
<evidence type="ECO:0000256" key="4">
    <source>
        <dbReference type="ARBA" id="ARBA00022553"/>
    </source>
</evidence>
<feature type="transmembrane region" description="Helical" evidence="20">
    <location>
        <begin position="7"/>
        <end position="29"/>
    </location>
</feature>
<keyword evidence="6" id="KW-0808">Transferase</keyword>
<evidence type="ECO:0000256" key="16">
    <source>
        <dbReference type="ARBA" id="ARBA00023180"/>
    </source>
</evidence>
<keyword evidence="23" id="KW-1185">Reference proteome</keyword>
<feature type="transmembrane region" description="Helical" evidence="20">
    <location>
        <begin position="457"/>
        <end position="482"/>
    </location>
</feature>
<keyword evidence="10 19" id="KW-0547">Nucleotide-binding</keyword>
<dbReference type="FunFam" id="3.30.200.20:FF:000309">
    <property type="entry name" value="Leucine-rich repeat receptor protein kinase MSP1"/>
    <property type="match status" value="1"/>
</dbReference>
<dbReference type="Pfam" id="PF00560">
    <property type="entry name" value="LRR_1"/>
    <property type="match status" value="3"/>
</dbReference>
<comment type="catalytic activity">
    <reaction evidence="17">
        <text>L-threonyl-[protein] + ATP = O-phospho-L-threonyl-[protein] + ADP + H(+)</text>
        <dbReference type="Rhea" id="RHEA:46608"/>
        <dbReference type="Rhea" id="RHEA-COMP:11060"/>
        <dbReference type="Rhea" id="RHEA-COMP:11605"/>
        <dbReference type="ChEBI" id="CHEBI:15378"/>
        <dbReference type="ChEBI" id="CHEBI:30013"/>
        <dbReference type="ChEBI" id="CHEBI:30616"/>
        <dbReference type="ChEBI" id="CHEBI:61977"/>
        <dbReference type="ChEBI" id="CHEBI:456216"/>
        <dbReference type="EC" id="2.7.11.1"/>
    </reaction>
</comment>
<keyword evidence="8" id="KW-0732">Signal</keyword>
<keyword evidence="16" id="KW-0325">Glycoprotein</keyword>
<dbReference type="EC" id="2.7.11.1" evidence="2"/>
<dbReference type="SUPFAM" id="SSF52058">
    <property type="entry name" value="L domain-like"/>
    <property type="match status" value="1"/>
</dbReference>
<evidence type="ECO:0000256" key="2">
    <source>
        <dbReference type="ARBA" id="ARBA00012513"/>
    </source>
</evidence>
<dbReference type="InterPro" id="IPR000719">
    <property type="entry name" value="Prot_kinase_dom"/>
</dbReference>
<accession>A0A9Q0GNE8</accession>
<keyword evidence="13 20" id="KW-1133">Transmembrane helix</keyword>
<dbReference type="InterPro" id="IPR011009">
    <property type="entry name" value="Kinase-like_dom_sf"/>
</dbReference>
<feature type="domain" description="Protein kinase" evidence="21">
    <location>
        <begin position="524"/>
        <end position="801"/>
    </location>
</feature>
<dbReference type="GO" id="GO:0016020">
    <property type="term" value="C:membrane"/>
    <property type="evidence" value="ECO:0007669"/>
    <property type="project" value="UniProtKB-SubCell"/>
</dbReference>
<gene>
    <name evidence="22" type="ORF">NE237_014231</name>
</gene>
<evidence type="ECO:0000256" key="5">
    <source>
        <dbReference type="ARBA" id="ARBA00022614"/>
    </source>
</evidence>
<evidence type="ECO:0000256" key="14">
    <source>
        <dbReference type="ARBA" id="ARBA00023136"/>
    </source>
</evidence>
<dbReference type="InterPro" id="IPR051420">
    <property type="entry name" value="Ser_Thr_Kinases_DiverseReg"/>
</dbReference>
<keyword evidence="12 19" id="KW-0067">ATP-binding</keyword>
<dbReference type="FunFam" id="3.80.10.10:FF:000177">
    <property type="entry name" value="Leucine-rich repeat receptor-like serine/threonine-protein kinase At1g17230"/>
    <property type="match status" value="1"/>
</dbReference>
<keyword evidence="9" id="KW-0677">Repeat</keyword>
<evidence type="ECO:0000313" key="23">
    <source>
        <dbReference type="Proteomes" id="UP001141806"/>
    </source>
</evidence>
<dbReference type="Pfam" id="PF08263">
    <property type="entry name" value="LRRNT_2"/>
    <property type="match status" value="1"/>
</dbReference>
<dbReference type="PROSITE" id="PS50011">
    <property type="entry name" value="PROTEIN_KINASE_DOM"/>
    <property type="match status" value="1"/>
</dbReference>
<dbReference type="InterPro" id="IPR001611">
    <property type="entry name" value="Leu-rich_rpt"/>
</dbReference>
<evidence type="ECO:0000256" key="9">
    <source>
        <dbReference type="ARBA" id="ARBA00022737"/>
    </source>
</evidence>
<evidence type="ECO:0000256" key="18">
    <source>
        <dbReference type="ARBA" id="ARBA00048679"/>
    </source>
</evidence>
<evidence type="ECO:0000256" key="12">
    <source>
        <dbReference type="ARBA" id="ARBA00022840"/>
    </source>
</evidence>